<dbReference type="Gene3D" id="3.30.70.60">
    <property type="match status" value="1"/>
</dbReference>
<dbReference type="PANTHER" id="PTHR21011">
    <property type="entry name" value="MITOCHONDRIAL 28S RIBOSOMAL PROTEIN S6"/>
    <property type="match status" value="1"/>
</dbReference>
<dbReference type="GO" id="GO:0005840">
    <property type="term" value="C:ribosome"/>
    <property type="evidence" value="ECO:0007669"/>
    <property type="project" value="InterPro"/>
</dbReference>
<reference evidence="2 3" key="1">
    <citation type="submission" date="2011-07" db="EMBL/GenBank/DDBJ databases">
        <authorList>
            <person name="Coyne R."/>
            <person name="Brami D."/>
            <person name="Johnson J."/>
            <person name="Hostetler J."/>
            <person name="Hannick L."/>
            <person name="Clark T."/>
            <person name="Cassidy-Hanley D."/>
            <person name="Inman J."/>
        </authorList>
    </citation>
    <scope>NUCLEOTIDE SEQUENCE [LARGE SCALE GENOMIC DNA]</scope>
    <source>
        <strain evidence="2 3">G5</strain>
    </source>
</reference>
<dbReference type="GeneID" id="14909282"/>
<dbReference type="CDD" id="cd15465">
    <property type="entry name" value="bS6_mito"/>
    <property type="match status" value="1"/>
</dbReference>
<proteinExistence type="inferred from homology"/>
<dbReference type="GO" id="GO:0005737">
    <property type="term" value="C:cytoplasm"/>
    <property type="evidence" value="ECO:0007669"/>
    <property type="project" value="UniProtKB-ARBA"/>
</dbReference>
<dbReference type="GO" id="GO:0003735">
    <property type="term" value="F:structural constituent of ribosome"/>
    <property type="evidence" value="ECO:0007669"/>
    <property type="project" value="InterPro"/>
</dbReference>
<dbReference type="eggNOG" id="ENOG502SVU4">
    <property type="taxonomic scope" value="Eukaryota"/>
</dbReference>
<dbReference type="PANTHER" id="PTHR21011:SF1">
    <property type="entry name" value="SMALL RIBOSOMAL SUBUNIT PROTEIN BS6M"/>
    <property type="match status" value="1"/>
</dbReference>
<dbReference type="RefSeq" id="XP_004037095.1">
    <property type="nucleotide sequence ID" value="XM_004037047.1"/>
</dbReference>
<dbReference type="GO" id="GO:0070181">
    <property type="term" value="F:small ribosomal subunit rRNA binding"/>
    <property type="evidence" value="ECO:0007669"/>
    <property type="project" value="TreeGrafter"/>
</dbReference>
<dbReference type="InParanoid" id="G0QNV5"/>
<organism evidence="2 3">
    <name type="scientific">Ichthyophthirius multifiliis</name>
    <name type="common">White spot disease agent</name>
    <name type="synonym">Ich</name>
    <dbReference type="NCBI Taxonomy" id="5932"/>
    <lineage>
        <taxon>Eukaryota</taxon>
        <taxon>Sar</taxon>
        <taxon>Alveolata</taxon>
        <taxon>Ciliophora</taxon>
        <taxon>Intramacronucleata</taxon>
        <taxon>Oligohymenophorea</taxon>
        <taxon>Hymenostomatida</taxon>
        <taxon>Ophryoglenina</taxon>
        <taxon>Ichthyophthirius</taxon>
    </lineage>
</organism>
<dbReference type="InterPro" id="IPR035980">
    <property type="entry name" value="Ribosomal_bS6_sf"/>
</dbReference>
<evidence type="ECO:0008006" key="4">
    <source>
        <dbReference type="Google" id="ProtNLM"/>
    </source>
</evidence>
<dbReference type="STRING" id="857967.G0QNV5"/>
<sequence>MPLYELIVIAKANNPKGTLGLIQTVSKQILDNGGNVRTANILGDRLLNRQLKSNDGKRHLVGRYLQILYDGNPSIQQSIEKYAKDSNDGMRIKTFRVKDFFNDAQTFKRALEQKSPITPVYMQNKEYLRKLKEIANKY</sequence>
<comment type="similarity">
    <text evidence="1">Belongs to the bacterial ribosomal protein bS6 family.</text>
</comment>
<evidence type="ECO:0000313" key="2">
    <source>
        <dbReference type="EMBL" id="EGR33109.1"/>
    </source>
</evidence>
<dbReference type="GO" id="GO:0006412">
    <property type="term" value="P:translation"/>
    <property type="evidence" value="ECO:0007669"/>
    <property type="project" value="InterPro"/>
</dbReference>
<dbReference type="OMA" id="ECKTQVE"/>
<dbReference type="InterPro" id="IPR014717">
    <property type="entry name" value="Transl_elong_EF1B/ribsomal_bS6"/>
</dbReference>
<accession>G0QNV5</accession>
<protein>
    <recommendedName>
        <fullName evidence="4">Ribosomal protein S6</fullName>
    </recommendedName>
</protein>
<evidence type="ECO:0000256" key="1">
    <source>
        <dbReference type="ARBA" id="ARBA00009512"/>
    </source>
</evidence>
<dbReference type="Pfam" id="PF01250">
    <property type="entry name" value="Ribosomal_S6"/>
    <property type="match status" value="1"/>
</dbReference>
<dbReference type="EMBL" id="GL983509">
    <property type="protein sequence ID" value="EGR33109.1"/>
    <property type="molecule type" value="Genomic_DNA"/>
</dbReference>
<dbReference type="AlphaFoldDB" id="G0QNV5"/>
<dbReference type="Proteomes" id="UP000008983">
    <property type="component" value="Unassembled WGS sequence"/>
</dbReference>
<dbReference type="OrthoDB" id="268530at2759"/>
<dbReference type="SUPFAM" id="SSF54995">
    <property type="entry name" value="Ribosomal protein S6"/>
    <property type="match status" value="1"/>
</dbReference>
<evidence type="ECO:0000313" key="3">
    <source>
        <dbReference type="Proteomes" id="UP000008983"/>
    </source>
</evidence>
<gene>
    <name evidence="2" type="ORF">IMG5_061650</name>
</gene>
<name>G0QNV5_ICHMU</name>
<dbReference type="InterPro" id="IPR000529">
    <property type="entry name" value="Ribosomal_bS6"/>
</dbReference>
<keyword evidence="3" id="KW-1185">Reference proteome</keyword>